<dbReference type="EMBL" id="QNRE01000040">
    <property type="protein sequence ID" value="RBO78529.1"/>
    <property type="molecule type" value="Genomic_DNA"/>
</dbReference>
<sequence length="228" mass="24619">MALSLLVPILGPPASGKTTLTLALGKNLDRHVFRLREHVPPEVVRQTASHGPRDLGWIDDDIVNPAVRRYLSTVAADSRIHTVLLDNYPGTGAQAEMLLEMSRALAPGCAIEPIELVLDAPTRRKRARARRVCHRCEHDPAADPRLPAAPSKAGGWTCGNCGALLHPRRGDAPSLFAARTRRHDDTVEEVRAAFDRAGVVTNHVDAADAASTVARIVEPLLIVRSTTA</sequence>
<name>A0A366CT33_9NOCA</name>
<dbReference type="OrthoDB" id="4567569at2"/>
<evidence type="ECO:0008006" key="3">
    <source>
        <dbReference type="Google" id="ProtNLM"/>
    </source>
</evidence>
<evidence type="ECO:0000313" key="2">
    <source>
        <dbReference type="Proteomes" id="UP000252586"/>
    </source>
</evidence>
<organism evidence="1 2">
    <name type="scientific">Nocardia puris</name>
    <dbReference type="NCBI Taxonomy" id="208602"/>
    <lineage>
        <taxon>Bacteria</taxon>
        <taxon>Bacillati</taxon>
        <taxon>Actinomycetota</taxon>
        <taxon>Actinomycetes</taxon>
        <taxon>Mycobacteriales</taxon>
        <taxon>Nocardiaceae</taxon>
        <taxon>Nocardia</taxon>
    </lineage>
</organism>
<dbReference type="STRING" id="1210090.GCA_001613185_07041"/>
<dbReference type="InterPro" id="IPR027417">
    <property type="entry name" value="P-loop_NTPase"/>
</dbReference>
<dbReference type="AlphaFoldDB" id="A0A366CT33"/>
<comment type="caution">
    <text evidence="1">The sequence shown here is derived from an EMBL/GenBank/DDBJ whole genome shotgun (WGS) entry which is preliminary data.</text>
</comment>
<keyword evidence="2" id="KW-1185">Reference proteome</keyword>
<accession>A0A366CT33</accession>
<gene>
    <name evidence="1" type="ORF">DFR74_1409</name>
</gene>
<dbReference type="SUPFAM" id="SSF52540">
    <property type="entry name" value="P-loop containing nucleoside triphosphate hydrolases"/>
    <property type="match status" value="1"/>
</dbReference>
<dbReference type="Proteomes" id="UP000252586">
    <property type="component" value="Unassembled WGS sequence"/>
</dbReference>
<dbReference type="RefSeq" id="WP_067514686.1">
    <property type="nucleotide sequence ID" value="NZ_QNRE01000040.1"/>
</dbReference>
<evidence type="ECO:0000313" key="1">
    <source>
        <dbReference type="EMBL" id="RBO78529.1"/>
    </source>
</evidence>
<proteinExistence type="predicted"/>
<reference evidence="1 2" key="1">
    <citation type="submission" date="2018-06" db="EMBL/GenBank/DDBJ databases">
        <title>Genomic Encyclopedia of Type Strains, Phase IV (KMG-IV): sequencing the most valuable type-strain genomes for metagenomic binning, comparative biology and taxonomic classification.</title>
        <authorList>
            <person name="Goeker M."/>
        </authorList>
    </citation>
    <scope>NUCLEOTIDE SEQUENCE [LARGE SCALE GENOMIC DNA]</scope>
    <source>
        <strain evidence="1 2">DSM 44599</strain>
    </source>
</reference>
<dbReference type="Gene3D" id="3.40.50.300">
    <property type="entry name" value="P-loop containing nucleotide triphosphate hydrolases"/>
    <property type="match status" value="1"/>
</dbReference>
<protein>
    <recommendedName>
        <fullName evidence="3">Adenylate kinase</fullName>
    </recommendedName>
</protein>